<dbReference type="STRING" id="1313292.BCO_0109500"/>
<evidence type="ECO:0000256" key="8">
    <source>
        <dbReference type="ARBA" id="ARBA00022741"/>
    </source>
</evidence>
<dbReference type="FunFam" id="3.40.50.1260:FF:000006">
    <property type="entry name" value="Phosphoglycerate kinase"/>
    <property type="match status" value="1"/>
</dbReference>
<keyword evidence="17" id="KW-1185">Reference proteome</keyword>
<keyword evidence="10 12" id="KW-0067">ATP-binding</keyword>
<evidence type="ECO:0000256" key="7">
    <source>
        <dbReference type="ARBA" id="ARBA00022679"/>
    </source>
</evidence>
<feature type="binding site" evidence="12">
    <location>
        <position position="36"/>
    </location>
    <ligand>
        <name>substrate</name>
    </ligand>
</feature>
<evidence type="ECO:0000256" key="12">
    <source>
        <dbReference type="HAMAP-Rule" id="MF_00145"/>
    </source>
</evidence>
<comment type="subcellular location">
    <subcellularLocation>
        <location evidence="12">Cytoplasm</location>
    </subcellularLocation>
</comment>
<feature type="binding site" evidence="12">
    <location>
        <position position="151"/>
    </location>
    <ligand>
        <name>substrate</name>
    </ligand>
</feature>
<dbReference type="EMBL" id="CP005745">
    <property type="protein sequence ID" value="AHH10209.1"/>
    <property type="molecule type" value="Genomic_DNA"/>
</dbReference>
<evidence type="ECO:0000256" key="2">
    <source>
        <dbReference type="ARBA" id="ARBA00004838"/>
    </source>
</evidence>
<dbReference type="PANTHER" id="PTHR11406">
    <property type="entry name" value="PHOSPHOGLYCERATE KINASE"/>
    <property type="match status" value="1"/>
</dbReference>
<evidence type="ECO:0000256" key="14">
    <source>
        <dbReference type="PIRSR" id="PIRSR000724-2"/>
    </source>
</evidence>
<dbReference type="InterPro" id="IPR001576">
    <property type="entry name" value="Phosphoglycerate_kinase"/>
</dbReference>
<dbReference type="HAMAP" id="MF_00145">
    <property type="entry name" value="Phosphoglyc_kinase"/>
    <property type="match status" value="1"/>
</dbReference>
<feature type="binding site" evidence="12 14">
    <location>
        <begin position="349"/>
        <end position="352"/>
    </location>
    <ligand>
        <name>ATP</name>
        <dbReference type="ChEBI" id="CHEBI:30616"/>
    </ligand>
</feature>
<evidence type="ECO:0000256" key="3">
    <source>
        <dbReference type="ARBA" id="ARBA00008982"/>
    </source>
</evidence>
<dbReference type="Gene3D" id="3.40.50.1260">
    <property type="entry name" value="Phosphoglycerate kinase, N-terminal domain"/>
    <property type="match status" value="2"/>
</dbReference>
<evidence type="ECO:0000256" key="1">
    <source>
        <dbReference type="ARBA" id="ARBA00000642"/>
    </source>
</evidence>
<dbReference type="PIRSF" id="PIRSF000724">
    <property type="entry name" value="Pgk"/>
    <property type="match status" value="1"/>
</dbReference>
<dbReference type="GO" id="GO:0006096">
    <property type="term" value="P:glycolytic process"/>
    <property type="evidence" value="ECO:0007669"/>
    <property type="project" value="UniProtKB-UniRule"/>
</dbReference>
<comment type="similarity">
    <text evidence="3 12 15">Belongs to the phosphoglycerate kinase family.</text>
</comment>
<evidence type="ECO:0000256" key="6">
    <source>
        <dbReference type="ARBA" id="ARBA00016471"/>
    </source>
</evidence>
<feature type="binding site" evidence="13">
    <location>
        <position position="118"/>
    </location>
    <ligand>
        <name>(2R)-3-phosphoglycerate</name>
        <dbReference type="ChEBI" id="CHEBI:58272"/>
    </ligand>
</feature>
<feature type="binding site" evidence="12">
    <location>
        <position position="118"/>
    </location>
    <ligand>
        <name>substrate</name>
    </ligand>
</feature>
<keyword evidence="11 12" id="KW-0324">Glycolysis</keyword>
<feature type="binding site" evidence="12 13">
    <location>
        <begin position="59"/>
        <end position="62"/>
    </location>
    <ligand>
        <name>substrate</name>
    </ligand>
</feature>
<comment type="subunit">
    <text evidence="4 12">Monomer.</text>
</comment>
<sequence length="392" mass="42109">MSIKTIKDFDFSGKCALVRCDFNVPLKEGNITDDTRIRAALPTIEYIKSQGAKVVLMSHLGRPKGEKNLKYSLMPVAKRLSELLGQNVKMLPDCIGDEVASAISCMKSQDIVLLENVRFYKEEEDNCDAFAKQLSQNGDVFVNDAFGTAHRAHASTAGIAAYLPAVGGFLMEKENEFLGKILKNPESPFVAIIGGSKVSSKIAVLESLLPKSNVMVIGGGMAYTFLKVSGYSIGKSLLEDEYIDVAASFLKQAKELDVKVILPLDHVVASEFREDAIPEYIDSVDIPDGKIGMDIGEKTLAKIEEALISAKTVIWNGPLGVFEFSAFSKGTARVAECVANCSGITVVGGGDSVAAVNKFNLSEKITHVSTGGGASLEYLEGKILPGIKVLEK</sequence>
<reference evidence="16" key="1">
    <citation type="submission" date="2013-04" db="EMBL/GenBank/DDBJ databases">
        <title>Comparative Genomics of Relapsing Fever Spirochetes.</title>
        <authorList>
            <person name="Schwan T.G."/>
            <person name="Raffel S.J."/>
            <person name="Porcella S.F."/>
            <person name="Martens C.A."/>
            <person name="Bruno D.P."/>
            <person name="Ricklefs S.M."/>
            <person name="Barbian K.B."/>
        </authorList>
    </citation>
    <scope>NUCLEOTIDE SEQUENCE [LARGE SCALE GENOMIC DNA]</scope>
    <source>
        <strain evidence="16">Co53</strain>
    </source>
</reference>
<dbReference type="AlphaFoldDB" id="W5SSM9"/>
<evidence type="ECO:0000256" key="4">
    <source>
        <dbReference type="ARBA" id="ARBA00011245"/>
    </source>
</evidence>
<keyword evidence="9 12" id="KW-0418">Kinase</keyword>
<evidence type="ECO:0000313" key="17">
    <source>
        <dbReference type="Proteomes" id="UP000019330"/>
    </source>
</evidence>
<gene>
    <name evidence="12" type="primary">pgk</name>
    <name evidence="16" type="ORF">BCO_0109500</name>
</gene>
<comment type="catalytic activity">
    <reaction evidence="1 12 15">
        <text>(2R)-3-phosphoglycerate + ATP = (2R)-3-phospho-glyceroyl phosphate + ADP</text>
        <dbReference type="Rhea" id="RHEA:14801"/>
        <dbReference type="ChEBI" id="CHEBI:30616"/>
        <dbReference type="ChEBI" id="CHEBI:57604"/>
        <dbReference type="ChEBI" id="CHEBI:58272"/>
        <dbReference type="ChEBI" id="CHEBI:456216"/>
        <dbReference type="EC" id="2.7.2.3"/>
    </reaction>
</comment>
<evidence type="ECO:0000256" key="13">
    <source>
        <dbReference type="PIRSR" id="PIRSR000724-1"/>
    </source>
</evidence>
<feature type="binding site" evidence="12 14">
    <location>
        <position position="201"/>
    </location>
    <ligand>
        <name>ATP</name>
        <dbReference type="ChEBI" id="CHEBI:30616"/>
    </ligand>
</feature>
<dbReference type="CDD" id="cd00318">
    <property type="entry name" value="Phosphoglycerate_kinase"/>
    <property type="match status" value="1"/>
</dbReference>
<evidence type="ECO:0000256" key="9">
    <source>
        <dbReference type="ARBA" id="ARBA00022777"/>
    </source>
</evidence>
<dbReference type="PATRIC" id="fig|1313292.3.peg.51"/>
<feature type="binding site" evidence="13">
    <location>
        <position position="151"/>
    </location>
    <ligand>
        <name>(2R)-3-phosphoglycerate</name>
        <dbReference type="ChEBI" id="CHEBI:58272"/>
    </ligand>
</feature>
<dbReference type="EC" id="2.7.2.3" evidence="5 12"/>
<accession>W5SSM9</accession>
<dbReference type="Proteomes" id="UP000019330">
    <property type="component" value="Chromosome"/>
</dbReference>
<keyword evidence="8 12" id="KW-0547">Nucleotide-binding</keyword>
<protein>
    <recommendedName>
        <fullName evidence="6 12">Phosphoglycerate kinase</fullName>
        <ecNumber evidence="5 12">2.7.2.3</ecNumber>
    </recommendedName>
</protein>
<evidence type="ECO:0000256" key="15">
    <source>
        <dbReference type="RuleBase" id="RU000532"/>
    </source>
</evidence>
<proteinExistence type="inferred from homology"/>
<dbReference type="SUPFAM" id="SSF53748">
    <property type="entry name" value="Phosphoglycerate kinase"/>
    <property type="match status" value="1"/>
</dbReference>
<dbReference type="UniPathway" id="UPA00109">
    <property type="reaction ID" value="UER00185"/>
</dbReference>
<name>W5SSM9_9SPIR</name>
<keyword evidence="12" id="KW-0963">Cytoplasm</keyword>
<dbReference type="GO" id="GO:0004618">
    <property type="term" value="F:phosphoglycerate kinase activity"/>
    <property type="evidence" value="ECO:0007669"/>
    <property type="project" value="UniProtKB-UniRule"/>
</dbReference>
<dbReference type="PRINTS" id="PR00477">
    <property type="entry name" value="PHGLYCKINASE"/>
</dbReference>
<dbReference type="HOGENOM" id="CLU_025427_0_2_12"/>
<dbReference type="GO" id="GO:0005524">
    <property type="term" value="F:ATP binding"/>
    <property type="evidence" value="ECO:0007669"/>
    <property type="project" value="UniProtKB-KW"/>
</dbReference>
<dbReference type="RefSeq" id="WP_025407740.1">
    <property type="nucleotide sequence ID" value="NZ_CP005745.1"/>
</dbReference>
<dbReference type="GO" id="GO:0006094">
    <property type="term" value="P:gluconeogenesis"/>
    <property type="evidence" value="ECO:0007669"/>
    <property type="project" value="TreeGrafter"/>
</dbReference>
<dbReference type="OrthoDB" id="9808460at2"/>
<feature type="binding site" evidence="12 13">
    <location>
        <begin position="21"/>
        <end position="23"/>
    </location>
    <ligand>
        <name>substrate</name>
    </ligand>
</feature>
<feature type="binding site" evidence="13">
    <location>
        <position position="36"/>
    </location>
    <ligand>
        <name>(2R)-3-phosphoglycerate</name>
        <dbReference type="ChEBI" id="CHEBI:58272"/>
    </ligand>
</feature>
<evidence type="ECO:0000313" key="16">
    <source>
        <dbReference type="EMBL" id="AHH10209.1"/>
    </source>
</evidence>
<evidence type="ECO:0000256" key="5">
    <source>
        <dbReference type="ARBA" id="ARBA00013061"/>
    </source>
</evidence>
<evidence type="ECO:0000256" key="11">
    <source>
        <dbReference type="ARBA" id="ARBA00023152"/>
    </source>
</evidence>
<dbReference type="GO" id="GO:0005829">
    <property type="term" value="C:cytosol"/>
    <property type="evidence" value="ECO:0007669"/>
    <property type="project" value="TreeGrafter"/>
</dbReference>
<comment type="pathway">
    <text evidence="2 12">Carbohydrate degradation; glycolysis; pyruvate from D-glyceraldehyde 3-phosphate: step 2/5.</text>
</comment>
<feature type="binding site" evidence="12 14">
    <location>
        <position position="323"/>
    </location>
    <ligand>
        <name>ATP</name>
        <dbReference type="ChEBI" id="CHEBI:30616"/>
    </ligand>
</feature>
<dbReference type="eggNOG" id="COG0126">
    <property type="taxonomic scope" value="Bacteria"/>
</dbReference>
<evidence type="ECO:0000256" key="10">
    <source>
        <dbReference type="ARBA" id="ARBA00022840"/>
    </source>
</evidence>
<dbReference type="PANTHER" id="PTHR11406:SF23">
    <property type="entry name" value="PHOSPHOGLYCERATE KINASE 1, CHLOROPLASTIC-RELATED"/>
    <property type="match status" value="1"/>
</dbReference>
<feature type="binding site" evidence="12">
    <location>
        <position position="292"/>
    </location>
    <ligand>
        <name>ATP</name>
        <dbReference type="ChEBI" id="CHEBI:30616"/>
    </ligand>
</feature>
<keyword evidence="7 12" id="KW-0808">Transferase</keyword>
<dbReference type="GO" id="GO:0043531">
    <property type="term" value="F:ADP binding"/>
    <property type="evidence" value="ECO:0007669"/>
    <property type="project" value="TreeGrafter"/>
</dbReference>
<dbReference type="InterPro" id="IPR036043">
    <property type="entry name" value="Phosphoglycerate_kinase_sf"/>
</dbReference>
<dbReference type="InterPro" id="IPR015824">
    <property type="entry name" value="Phosphoglycerate_kinase_N"/>
</dbReference>
<dbReference type="FunFam" id="3.40.50.1260:FF:000003">
    <property type="entry name" value="Phosphoglycerate kinase"/>
    <property type="match status" value="1"/>
</dbReference>
<organism evidence="16 17">
    <name type="scientific">Borrelia coriaceae ATCC 43381</name>
    <dbReference type="NCBI Taxonomy" id="1408429"/>
    <lineage>
        <taxon>Bacteria</taxon>
        <taxon>Pseudomonadati</taxon>
        <taxon>Spirochaetota</taxon>
        <taxon>Spirochaetia</taxon>
        <taxon>Spirochaetales</taxon>
        <taxon>Borreliaceae</taxon>
        <taxon>Borrelia</taxon>
    </lineage>
</organism>
<dbReference type="Pfam" id="PF00162">
    <property type="entry name" value="PGK"/>
    <property type="match status" value="1"/>
</dbReference>